<evidence type="ECO:0000313" key="4">
    <source>
        <dbReference type="EMBL" id="OFJ50716.1"/>
    </source>
</evidence>
<dbReference type="PROSITE" id="PS50113">
    <property type="entry name" value="PAC"/>
    <property type="match status" value="2"/>
</dbReference>
<dbReference type="PANTHER" id="PTHR44757">
    <property type="entry name" value="DIGUANYLATE CYCLASE DGCP"/>
    <property type="match status" value="1"/>
</dbReference>
<feature type="domain" description="PAC" evidence="2">
    <location>
        <begin position="348"/>
        <end position="400"/>
    </location>
</feature>
<dbReference type="InterPro" id="IPR052155">
    <property type="entry name" value="Biofilm_reg_signaling"/>
</dbReference>
<evidence type="ECO:0000259" key="2">
    <source>
        <dbReference type="PROSITE" id="PS50113"/>
    </source>
</evidence>
<dbReference type="SMART" id="SM00091">
    <property type="entry name" value="PAS"/>
    <property type="match status" value="3"/>
</dbReference>
<dbReference type="Pfam" id="PF13426">
    <property type="entry name" value="PAS_9"/>
    <property type="match status" value="2"/>
</dbReference>
<gene>
    <name evidence="4" type="ORF">BEL07_26630</name>
</gene>
<dbReference type="InterPro" id="IPR001610">
    <property type="entry name" value="PAC"/>
</dbReference>
<proteinExistence type="predicted"/>
<dbReference type="InterPro" id="IPR000014">
    <property type="entry name" value="PAS"/>
</dbReference>
<dbReference type="InterPro" id="IPR000160">
    <property type="entry name" value="GGDEF_dom"/>
</dbReference>
<feature type="domain" description="PAS" evidence="1">
    <location>
        <begin position="30"/>
        <end position="61"/>
    </location>
</feature>
<feature type="domain" description="PAC" evidence="2">
    <location>
        <begin position="227"/>
        <end position="279"/>
    </location>
</feature>
<dbReference type="InterPro" id="IPR029787">
    <property type="entry name" value="Nucleotide_cyclase"/>
</dbReference>
<dbReference type="SMART" id="SM00086">
    <property type="entry name" value="PAC"/>
    <property type="match status" value="2"/>
</dbReference>
<feature type="domain" description="PAS" evidence="1">
    <location>
        <begin position="153"/>
        <end position="224"/>
    </location>
</feature>
<dbReference type="NCBIfam" id="TIGR00229">
    <property type="entry name" value="sensory_box"/>
    <property type="match status" value="2"/>
</dbReference>
<dbReference type="OrthoDB" id="23692at2"/>
<evidence type="ECO:0000313" key="5">
    <source>
        <dbReference type="Proteomes" id="UP000178953"/>
    </source>
</evidence>
<dbReference type="PROSITE" id="PS50887">
    <property type="entry name" value="GGDEF"/>
    <property type="match status" value="1"/>
</dbReference>
<dbReference type="CDD" id="cd01949">
    <property type="entry name" value="GGDEF"/>
    <property type="match status" value="1"/>
</dbReference>
<name>A0A1E8PXB3_9MYCO</name>
<sequence length="593" mass="64716">MQVGELEQADSVESMAVLAGFPAACPRTGIVVQDPAGSILAVSPGAESILGMTLAQMLGRTSQDRRWASVDEDGQPVSGADHPAMRALRLGVPVRGATLGVHRPGSEAPGRHVWLTVESVPLLQPADPRPYAVVTAFRAVRGERLKDLELRDSERFYRMLGEHSSDMVAWQLLSDSTYLWASPATKSVLGLEPDEVIGMSGLDLIHPDDRGAKERWRQRIAAGDRVAPVTLRMRHTDGGYRWIETTAHVLPSAGGPPTQVITTRRDITDRVETEAARDDAIRLFEMAFEHATIGIALRDLDGTLSRVNPALCTMLGRREGDLRGCRLADFALPGEAAPANPRRGGDRREVERRFRRPDGSVVWCLETIVALPDADGAPSHLLVQLQDITQRREVAAQLERAALTDSLTGLSNRVVLEDRLARALVTARRCGHRVGVLFIDLDDFKRINDTLGHEAGDRMLREVGTRLATAVRHDDVVVRLGGDEFVVVRERIAGAADLRGLVERIRGILARPFAIAGLQLPLTASIGVTAGADGTADELLARADRAMYRAKRRRGSGRRRFAVVVDGDAPGSFAGVRDGWRALRASRERHALR</sequence>
<dbReference type="SUPFAM" id="SSF55073">
    <property type="entry name" value="Nucleotide cyclase"/>
    <property type="match status" value="1"/>
</dbReference>
<dbReference type="InterPro" id="IPR035965">
    <property type="entry name" value="PAS-like_dom_sf"/>
</dbReference>
<dbReference type="Pfam" id="PF00990">
    <property type="entry name" value="GGDEF"/>
    <property type="match status" value="1"/>
</dbReference>
<protein>
    <recommendedName>
        <fullName evidence="6">Sensor domain-containing diguanylate cyclase</fullName>
    </recommendedName>
</protein>
<dbReference type="InterPro" id="IPR013655">
    <property type="entry name" value="PAS_fold_3"/>
</dbReference>
<evidence type="ECO:0000259" key="1">
    <source>
        <dbReference type="PROSITE" id="PS50112"/>
    </source>
</evidence>
<dbReference type="EMBL" id="MCHX01000099">
    <property type="protein sequence ID" value="OFJ50716.1"/>
    <property type="molecule type" value="Genomic_DNA"/>
</dbReference>
<dbReference type="PROSITE" id="PS50112">
    <property type="entry name" value="PAS"/>
    <property type="match status" value="2"/>
</dbReference>
<dbReference type="CDD" id="cd00130">
    <property type="entry name" value="PAS"/>
    <property type="match status" value="2"/>
</dbReference>
<evidence type="ECO:0008006" key="6">
    <source>
        <dbReference type="Google" id="ProtNLM"/>
    </source>
</evidence>
<accession>A0A1E8PXB3</accession>
<feature type="domain" description="GGDEF" evidence="3">
    <location>
        <begin position="432"/>
        <end position="566"/>
    </location>
</feature>
<dbReference type="Gene3D" id="3.30.70.270">
    <property type="match status" value="1"/>
</dbReference>
<dbReference type="SUPFAM" id="SSF55785">
    <property type="entry name" value="PYP-like sensor domain (PAS domain)"/>
    <property type="match status" value="3"/>
</dbReference>
<dbReference type="InterPro" id="IPR043128">
    <property type="entry name" value="Rev_trsase/Diguanyl_cyclase"/>
</dbReference>
<keyword evidence="5" id="KW-1185">Reference proteome</keyword>
<dbReference type="Pfam" id="PF08447">
    <property type="entry name" value="PAS_3"/>
    <property type="match status" value="1"/>
</dbReference>
<dbReference type="InterPro" id="IPR000700">
    <property type="entry name" value="PAS-assoc_C"/>
</dbReference>
<dbReference type="Gene3D" id="3.30.450.20">
    <property type="entry name" value="PAS domain"/>
    <property type="match status" value="3"/>
</dbReference>
<dbReference type="Proteomes" id="UP000178953">
    <property type="component" value="Unassembled WGS sequence"/>
</dbReference>
<reference evidence="4 5" key="1">
    <citation type="submission" date="2016-09" db="EMBL/GenBank/DDBJ databases">
        <title>genome sequence of Mycobacterium sp. 739 SCH.</title>
        <authorList>
            <person name="Greninger A.L."/>
            <person name="Qin X."/>
            <person name="Jerome K."/>
            <person name="Vora S."/>
            <person name="Quinn K."/>
        </authorList>
    </citation>
    <scope>NUCLEOTIDE SEQUENCE [LARGE SCALE GENOMIC DNA]</scope>
    <source>
        <strain evidence="4 5">SCH</strain>
    </source>
</reference>
<comment type="caution">
    <text evidence="4">The sequence shown here is derived from an EMBL/GenBank/DDBJ whole genome shotgun (WGS) entry which is preliminary data.</text>
</comment>
<organism evidence="4 5">
    <name type="scientific">Mycolicibacterium grossiae</name>
    <dbReference type="NCBI Taxonomy" id="1552759"/>
    <lineage>
        <taxon>Bacteria</taxon>
        <taxon>Bacillati</taxon>
        <taxon>Actinomycetota</taxon>
        <taxon>Actinomycetes</taxon>
        <taxon>Mycobacteriales</taxon>
        <taxon>Mycobacteriaceae</taxon>
        <taxon>Mycolicibacterium</taxon>
    </lineage>
</organism>
<dbReference type="PANTHER" id="PTHR44757:SF2">
    <property type="entry name" value="BIOFILM ARCHITECTURE MAINTENANCE PROTEIN MBAA"/>
    <property type="match status" value="1"/>
</dbReference>
<dbReference type="SMART" id="SM00267">
    <property type="entry name" value="GGDEF"/>
    <property type="match status" value="1"/>
</dbReference>
<dbReference type="NCBIfam" id="TIGR00254">
    <property type="entry name" value="GGDEF"/>
    <property type="match status" value="1"/>
</dbReference>
<dbReference type="AlphaFoldDB" id="A0A1E8PXB3"/>
<evidence type="ECO:0000259" key="3">
    <source>
        <dbReference type="PROSITE" id="PS50887"/>
    </source>
</evidence>
<dbReference type="RefSeq" id="WP_070356050.1">
    <property type="nucleotide sequence ID" value="NZ_CP043474.1"/>
</dbReference>